<organism evidence="3 4">
    <name type="scientific">Histidinibacterium lentulum</name>
    <dbReference type="NCBI Taxonomy" id="2480588"/>
    <lineage>
        <taxon>Bacteria</taxon>
        <taxon>Pseudomonadati</taxon>
        <taxon>Pseudomonadota</taxon>
        <taxon>Alphaproteobacteria</taxon>
        <taxon>Rhodobacterales</taxon>
        <taxon>Paracoccaceae</taxon>
        <taxon>Histidinibacterium</taxon>
    </lineage>
</organism>
<keyword evidence="2" id="KW-0812">Transmembrane</keyword>
<keyword evidence="2" id="KW-0472">Membrane</keyword>
<keyword evidence="2" id="KW-1133">Transmembrane helix</keyword>
<feature type="compositionally biased region" description="Basic and acidic residues" evidence="1">
    <location>
        <begin position="55"/>
        <end position="77"/>
    </location>
</feature>
<sequence>MADHGHERKDPGAIRPHAHMDEVTRGRETPPERRAGPGEAAGPDRETATIVPLENRAEPAPEPRRQSVSDPGRDPADVRAGPGDAGRQSRPATLPDTGRRRKSRRAVALAIGLFLLLVLASVLMGLAA</sequence>
<accession>A0A3N2R8L5</accession>
<feature type="compositionally biased region" description="Basic and acidic residues" evidence="1">
    <location>
        <begin position="1"/>
        <end position="47"/>
    </location>
</feature>
<dbReference type="EMBL" id="RDRB01000002">
    <property type="protein sequence ID" value="ROU03753.1"/>
    <property type="molecule type" value="Genomic_DNA"/>
</dbReference>
<gene>
    <name evidence="3" type="ORF">EAT49_05525</name>
</gene>
<evidence type="ECO:0000313" key="3">
    <source>
        <dbReference type="EMBL" id="ROU03753.1"/>
    </source>
</evidence>
<dbReference type="Proteomes" id="UP000268016">
    <property type="component" value="Unassembled WGS sequence"/>
</dbReference>
<keyword evidence="4" id="KW-1185">Reference proteome</keyword>
<protein>
    <submittedName>
        <fullName evidence="3">Uncharacterized protein</fullName>
    </submittedName>
</protein>
<name>A0A3N2R8L5_9RHOB</name>
<feature type="transmembrane region" description="Helical" evidence="2">
    <location>
        <begin position="106"/>
        <end position="127"/>
    </location>
</feature>
<evidence type="ECO:0000256" key="2">
    <source>
        <dbReference type="SAM" id="Phobius"/>
    </source>
</evidence>
<feature type="region of interest" description="Disordered" evidence="1">
    <location>
        <begin position="1"/>
        <end position="103"/>
    </location>
</feature>
<dbReference type="AlphaFoldDB" id="A0A3N2R8L5"/>
<evidence type="ECO:0000313" key="4">
    <source>
        <dbReference type="Proteomes" id="UP000268016"/>
    </source>
</evidence>
<dbReference type="RefSeq" id="WP_123641286.1">
    <property type="nucleotide sequence ID" value="NZ_ML119082.1"/>
</dbReference>
<comment type="caution">
    <text evidence="3">The sequence shown here is derived from an EMBL/GenBank/DDBJ whole genome shotgun (WGS) entry which is preliminary data.</text>
</comment>
<proteinExistence type="predicted"/>
<evidence type="ECO:0000256" key="1">
    <source>
        <dbReference type="SAM" id="MobiDB-lite"/>
    </source>
</evidence>
<reference evidence="3 4" key="1">
    <citation type="submission" date="2018-10" db="EMBL/GenBank/DDBJ databases">
        <title>Histidinibacterium lentulum gen. nov., sp. nov., a marine bacterium from the culture broth of Picochlorum sp. 122.</title>
        <authorList>
            <person name="Wang G."/>
        </authorList>
    </citation>
    <scope>NUCLEOTIDE SEQUENCE [LARGE SCALE GENOMIC DNA]</scope>
    <source>
        <strain evidence="3 4">B17</strain>
    </source>
</reference>